<accession>A0AAN1BNQ9</accession>
<name>A0AAN1BNQ9_RHIET</name>
<dbReference type="AlphaFoldDB" id="A0AAN1BNQ9"/>
<organism evidence="1 2">
    <name type="scientific">Rhizobium etli</name>
    <dbReference type="NCBI Taxonomy" id="29449"/>
    <lineage>
        <taxon>Bacteria</taxon>
        <taxon>Pseudomonadati</taxon>
        <taxon>Pseudomonadota</taxon>
        <taxon>Alphaproteobacteria</taxon>
        <taxon>Hyphomicrobiales</taxon>
        <taxon>Rhizobiaceae</taxon>
        <taxon>Rhizobium/Agrobacterium group</taxon>
        <taxon>Rhizobium</taxon>
    </lineage>
</organism>
<dbReference type="EMBL" id="CP020911">
    <property type="protein sequence ID" value="ARQ13891.1"/>
    <property type="molecule type" value="Genomic_DNA"/>
</dbReference>
<keyword evidence="1" id="KW-0614">Plasmid</keyword>
<sequence>MSPHGRRSPPRKCLVYRTPTEVFMAHFRESNWCPTFARHVALGLDSPPQS</sequence>
<reference evidence="1 2" key="1">
    <citation type="submission" date="2017-04" db="EMBL/GenBank/DDBJ databases">
        <title>Complete genome sequences of Rhizobium genomic linages associated to common bean (phaseolus vulgaris).</title>
        <authorList>
            <person name="Santamaria R.I."/>
            <person name="Bustos P."/>
            <person name="Perez-Carrascal O."/>
            <person name="Martinez-Flores I."/>
            <person name="Juarez S."/>
            <person name="Lozano L."/>
            <person name="Miranda F."/>
            <person name="Vinuesa P."/>
            <person name="Martinez-Romero E."/>
            <person name="Cevallos M.A."/>
            <person name="Romero D."/>
            <person name="Davila G."/>
            <person name="Gonzalez V."/>
        </authorList>
    </citation>
    <scope>NUCLEOTIDE SEQUENCE [LARGE SCALE GENOMIC DNA]</scope>
    <source>
        <strain evidence="1 2">NXC12</strain>
        <plasmid evidence="2">pretnxc12e</plasmid>
    </source>
</reference>
<gene>
    <name evidence="1" type="ORF">NXC12_PE00295</name>
</gene>
<protein>
    <submittedName>
        <fullName evidence="1">Uncharacterized protein</fullName>
    </submittedName>
</protein>
<geneLocation type="plasmid" evidence="2">
    <name>pretnxc12e</name>
</geneLocation>
<proteinExistence type="predicted"/>
<evidence type="ECO:0000313" key="2">
    <source>
        <dbReference type="Proteomes" id="UP000194159"/>
    </source>
</evidence>
<evidence type="ECO:0000313" key="1">
    <source>
        <dbReference type="EMBL" id="ARQ13891.1"/>
    </source>
</evidence>
<dbReference type="Proteomes" id="UP000194159">
    <property type="component" value="Plasmid pRetNXC12e"/>
</dbReference>